<feature type="transmembrane region" description="Helical" evidence="1">
    <location>
        <begin position="317"/>
        <end position="337"/>
    </location>
</feature>
<sequence length="849" mass="99012">MLKIKKVKLLAFIIPIFIFWMVLISAKVYPFGEKSILVSDLSNEYIDYLSWYKNMLMGKHSFMYSWNFGMGMNMFSTIFYFLSSPLNILILIPFLEIQDTVLIITLLKIGLCGLTCNFYLSKKFGLNNNQSLVFSTCYALMSFNICYIQHLMWLDGIILLPILIFYLDEFIEKDKKLGLILTLIISFYSNFYISYMIGLFMIIYFWYRFFSSDLKITLKSAIIKFVKFGLYSISSLMICGIFLLPTYISLEKEKNTELFKLGIRYRIGDIISKLFIGNFDTLHPGGSPNIYCGLIVLVFFLLYFINKNISIKKKISAGVVLIIMFISIEISFFYMMWHGFDNPEWFEGRFSFLVSFFLIYIASESYEKKNGVLIKRSLEKISLILILLLISSSILIENLRDKLFINLVFIILYCVAFKINLLKKFLLIIVCCELLMNGILVNKKIRTEENYEDRSYYIQYKKNLRETVNELKRKDNSIYRTEKDFRRRENEGALADYKGIAIFDSNFNKGVHNLLSKLGMPFFDKVGNFEGTTLFSESLLGVKYVLSHNIGKTIFYSKPVLKVNDTYVFKNNQALPFFSLVNEGILSVNINKENENPFELQNKIAEKITNNKVRIFENLNVNKKIENLKVEDEKNDNIKYVKINPNKEAFLEFKVSNLTNDINYMYIKKFNQNTLVEINGINNPYEFGGYNKIFRLNNDDIVKISLKENELEINKNLFYSFNKNNYNIIMSKIDRTPIIKKFNDTYIEVKIENIKENELLMTSIPYDEGWKLYVNGKKQVKEKILGAFIGIRLKNKESNIILKYEAPGVKLGVIISLIGLVGLIILSFVDKKFLVVEEGILKSNNKRLS</sequence>
<dbReference type="KEGG" id="lwd:JCM16777_0132"/>
<keyword evidence="1" id="KW-1133">Transmembrane helix</keyword>
<gene>
    <name evidence="2" type="ORF">JCM16777_0132</name>
</gene>
<evidence type="ECO:0000313" key="3">
    <source>
        <dbReference type="Proteomes" id="UP000321943"/>
    </source>
</evidence>
<reference evidence="2 3" key="1">
    <citation type="submission" date="2019-07" db="EMBL/GenBank/DDBJ databases">
        <title>Complete Genome Sequence of Leptotrichia wadei Strain JCM16777.</title>
        <authorList>
            <person name="Watanabe S."/>
            <person name="Cui L."/>
        </authorList>
    </citation>
    <scope>NUCLEOTIDE SEQUENCE [LARGE SCALE GENOMIC DNA]</scope>
    <source>
        <strain evidence="2 3">JCM16777</strain>
    </source>
</reference>
<organism evidence="2 3">
    <name type="scientific">Leptotrichia wadei</name>
    <dbReference type="NCBI Taxonomy" id="157687"/>
    <lineage>
        <taxon>Bacteria</taxon>
        <taxon>Fusobacteriati</taxon>
        <taxon>Fusobacteriota</taxon>
        <taxon>Fusobacteriia</taxon>
        <taxon>Fusobacteriales</taxon>
        <taxon>Leptotrichiaceae</taxon>
        <taxon>Leptotrichia</taxon>
    </lineage>
</organism>
<feature type="transmembrane region" description="Helical" evidence="1">
    <location>
        <begin position="349"/>
        <end position="366"/>
    </location>
</feature>
<protein>
    <recommendedName>
        <fullName evidence="4">Bacterial membrane protein YfhO</fullName>
    </recommendedName>
</protein>
<feature type="transmembrane region" description="Helical" evidence="1">
    <location>
        <begin position="228"/>
        <end position="248"/>
    </location>
</feature>
<feature type="transmembrane region" description="Helical" evidence="1">
    <location>
        <begin position="177"/>
        <end position="207"/>
    </location>
</feature>
<accession>A0A7U6L8S0</accession>
<dbReference type="Proteomes" id="UP000321943">
    <property type="component" value="Chromosome"/>
</dbReference>
<proteinExistence type="predicted"/>
<feature type="transmembrane region" description="Helical" evidence="1">
    <location>
        <begin position="132"/>
        <end position="165"/>
    </location>
</feature>
<dbReference type="PANTHER" id="PTHR38454:SF1">
    <property type="entry name" value="INTEGRAL MEMBRANE PROTEIN"/>
    <property type="match status" value="1"/>
</dbReference>
<feature type="transmembrane region" description="Helical" evidence="1">
    <location>
        <begin position="403"/>
        <end position="421"/>
    </location>
</feature>
<dbReference type="RefSeq" id="WP_018499769.1">
    <property type="nucleotide sequence ID" value="NZ_AP019829.2"/>
</dbReference>
<evidence type="ECO:0000256" key="1">
    <source>
        <dbReference type="SAM" id="Phobius"/>
    </source>
</evidence>
<dbReference type="Pfam" id="PF09586">
    <property type="entry name" value="YfhO"/>
    <property type="match status" value="1"/>
</dbReference>
<dbReference type="EMBL" id="AP019829">
    <property type="protein sequence ID" value="BBM41908.1"/>
    <property type="molecule type" value="Genomic_DNA"/>
</dbReference>
<keyword evidence="1" id="KW-0812">Transmembrane</keyword>
<dbReference type="AlphaFoldDB" id="A0A7U6L8S0"/>
<name>A0A7U6L8S0_9FUSO</name>
<feature type="transmembrane region" description="Helical" evidence="1">
    <location>
        <begin position="811"/>
        <end position="829"/>
    </location>
</feature>
<feature type="transmembrane region" description="Helical" evidence="1">
    <location>
        <begin position="101"/>
        <end position="120"/>
    </location>
</feature>
<keyword evidence="1" id="KW-0472">Membrane</keyword>
<evidence type="ECO:0008006" key="4">
    <source>
        <dbReference type="Google" id="ProtNLM"/>
    </source>
</evidence>
<dbReference type="InterPro" id="IPR018580">
    <property type="entry name" value="Uncharacterised_YfhO"/>
</dbReference>
<dbReference type="PANTHER" id="PTHR38454">
    <property type="entry name" value="INTEGRAL MEMBRANE PROTEIN-RELATED"/>
    <property type="match status" value="1"/>
</dbReference>
<evidence type="ECO:0000313" key="2">
    <source>
        <dbReference type="EMBL" id="BBM41908.1"/>
    </source>
</evidence>
<dbReference type="GeneID" id="84803498"/>
<feature type="transmembrane region" description="Helical" evidence="1">
    <location>
        <begin position="9"/>
        <end position="29"/>
    </location>
</feature>
<feature type="transmembrane region" description="Helical" evidence="1">
    <location>
        <begin position="288"/>
        <end position="305"/>
    </location>
</feature>
<feature type="transmembrane region" description="Helical" evidence="1">
    <location>
        <begin position="378"/>
        <end position="397"/>
    </location>
</feature>